<evidence type="ECO:0000313" key="2">
    <source>
        <dbReference type="EMBL" id="OWR49075.1"/>
    </source>
</evidence>
<evidence type="ECO:0000256" key="1">
    <source>
        <dbReference type="SAM" id="MobiDB-lite"/>
    </source>
</evidence>
<dbReference type="AlphaFoldDB" id="A0A212F5Q9"/>
<accession>A0A212F5Q9</accession>
<evidence type="ECO:0000313" key="3">
    <source>
        <dbReference type="Proteomes" id="UP000007151"/>
    </source>
</evidence>
<dbReference type="KEGG" id="dpl:KGM_211387"/>
<proteinExistence type="predicted"/>
<dbReference type="InParanoid" id="A0A212F5Q9"/>
<organism evidence="2 3">
    <name type="scientific">Danaus plexippus plexippus</name>
    <dbReference type="NCBI Taxonomy" id="278856"/>
    <lineage>
        <taxon>Eukaryota</taxon>
        <taxon>Metazoa</taxon>
        <taxon>Ecdysozoa</taxon>
        <taxon>Arthropoda</taxon>
        <taxon>Hexapoda</taxon>
        <taxon>Insecta</taxon>
        <taxon>Pterygota</taxon>
        <taxon>Neoptera</taxon>
        <taxon>Endopterygota</taxon>
        <taxon>Lepidoptera</taxon>
        <taxon>Glossata</taxon>
        <taxon>Ditrysia</taxon>
        <taxon>Papilionoidea</taxon>
        <taxon>Nymphalidae</taxon>
        <taxon>Danainae</taxon>
        <taxon>Danaini</taxon>
        <taxon>Danaina</taxon>
        <taxon>Danaus</taxon>
        <taxon>Danaus</taxon>
    </lineage>
</organism>
<protein>
    <submittedName>
        <fullName evidence="2">Uncharacterized protein</fullName>
    </submittedName>
</protein>
<gene>
    <name evidence="2" type="ORF">KGM_211387</name>
</gene>
<sequence>MERKRAMFRPSLFRGLSSESSDGYDLDRSRRASLSAEQRRRLSMLRTASVPSPSTPVSHIYHLVPCPRKCCHQVLD</sequence>
<keyword evidence="3" id="KW-1185">Reference proteome</keyword>
<comment type="caution">
    <text evidence="2">The sequence shown here is derived from an EMBL/GenBank/DDBJ whole genome shotgun (WGS) entry which is preliminary data.</text>
</comment>
<name>A0A212F5Q9_DANPL</name>
<feature type="region of interest" description="Disordered" evidence="1">
    <location>
        <begin position="15"/>
        <end position="38"/>
    </location>
</feature>
<reference evidence="2 3" key="1">
    <citation type="journal article" date="2011" name="Cell">
        <title>The monarch butterfly genome yields insights into long-distance migration.</title>
        <authorList>
            <person name="Zhan S."/>
            <person name="Merlin C."/>
            <person name="Boore J.L."/>
            <person name="Reppert S.M."/>
        </authorList>
    </citation>
    <scope>NUCLEOTIDE SEQUENCE [LARGE SCALE GENOMIC DNA]</scope>
    <source>
        <strain evidence="2">F-2</strain>
    </source>
</reference>
<dbReference type="EMBL" id="AGBW02010144">
    <property type="protein sequence ID" value="OWR49075.1"/>
    <property type="molecule type" value="Genomic_DNA"/>
</dbReference>
<dbReference type="Proteomes" id="UP000007151">
    <property type="component" value="Unassembled WGS sequence"/>
</dbReference>